<organism evidence="2 3">
    <name type="scientific">Platysternon megacephalum</name>
    <name type="common">big-headed turtle</name>
    <dbReference type="NCBI Taxonomy" id="55544"/>
    <lineage>
        <taxon>Eukaryota</taxon>
        <taxon>Metazoa</taxon>
        <taxon>Chordata</taxon>
        <taxon>Craniata</taxon>
        <taxon>Vertebrata</taxon>
        <taxon>Euteleostomi</taxon>
        <taxon>Archelosauria</taxon>
        <taxon>Testudinata</taxon>
        <taxon>Testudines</taxon>
        <taxon>Cryptodira</taxon>
        <taxon>Durocryptodira</taxon>
        <taxon>Testudinoidea</taxon>
        <taxon>Platysternidae</taxon>
        <taxon>Platysternon</taxon>
    </lineage>
</organism>
<feature type="region of interest" description="Disordered" evidence="1">
    <location>
        <begin position="82"/>
        <end position="108"/>
    </location>
</feature>
<proteinExistence type="predicted"/>
<reference evidence="2 3" key="1">
    <citation type="submission" date="2019-04" db="EMBL/GenBank/DDBJ databases">
        <title>Draft genome of the big-headed turtle Platysternon megacephalum.</title>
        <authorList>
            <person name="Gong S."/>
        </authorList>
    </citation>
    <scope>NUCLEOTIDE SEQUENCE [LARGE SCALE GENOMIC DNA]</scope>
    <source>
        <strain evidence="2">DO16091913</strain>
        <tissue evidence="2">Muscle</tissue>
    </source>
</reference>
<evidence type="ECO:0000313" key="2">
    <source>
        <dbReference type="EMBL" id="TFK05568.1"/>
    </source>
</evidence>
<keyword evidence="3" id="KW-1185">Reference proteome</keyword>
<dbReference type="EMBL" id="QXTE01000112">
    <property type="protein sequence ID" value="TFK05568.1"/>
    <property type="molecule type" value="Genomic_DNA"/>
</dbReference>
<name>A0A4D9ED15_9SAUR</name>
<accession>A0A4D9ED15</accession>
<gene>
    <name evidence="2" type="ORF">DR999_PMT11844</name>
</gene>
<dbReference type="AlphaFoldDB" id="A0A4D9ED15"/>
<evidence type="ECO:0000313" key="3">
    <source>
        <dbReference type="Proteomes" id="UP000297703"/>
    </source>
</evidence>
<dbReference type="Proteomes" id="UP000297703">
    <property type="component" value="Unassembled WGS sequence"/>
</dbReference>
<sequence>MAVPACPRRVPARLPVDRTLLHCLARRPLAPSPAASAGAAASATCARRAGLFRRSRRKELIAPLPMGQLGAALPWLRLSEGDEGTSQARAPRPANAAVSSVTCPCLEG</sequence>
<comment type="caution">
    <text evidence="2">The sequence shown here is derived from an EMBL/GenBank/DDBJ whole genome shotgun (WGS) entry which is preliminary data.</text>
</comment>
<protein>
    <submittedName>
        <fullName evidence="2">Phosphoinositide 3-kinase regulatory subunit 6</fullName>
    </submittedName>
</protein>
<evidence type="ECO:0000256" key="1">
    <source>
        <dbReference type="SAM" id="MobiDB-lite"/>
    </source>
</evidence>
<reference evidence="2 3" key="2">
    <citation type="submission" date="2019-04" db="EMBL/GenBank/DDBJ databases">
        <title>The genome sequence of big-headed turtle.</title>
        <authorList>
            <person name="Gong S."/>
        </authorList>
    </citation>
    <scope>NUCLEOTIDE SEQUENCE [LARGE SCALE GENOMIC DNA]</scope>
    <source>
        <strain evidence="2">DO16091913</strain>
        <tissue evidence="2">Muscle</tissue>
    </source>
</reference>